<organism evidence="4 5">
    <name type="scientific">Streptomyces daghestanicus</name>
    <dbReference type="NCBI Taxonomy" id="66885"/>
    <lineage>
        <taxon>Bacteria</taxon>
        <taxon>Bacillati</taxon>
        <taxon>Actinomycetota</taxon>
        <taxon>Actinomycetes</taxon>
        <taxon>Kitasatosporales</taxon>
        <taxon>Streptomycetaceae</taxon>
        <taxon>Streptomyces</taxon>
    </lineage>
</organism>
<feature type="domain" description="PPM-type phosphatase" evidence="3">
    <location>
        <begin position="378"/>
        <end position="589"/>
    </location>
</feature>
<dbReference type="SUPFAM" id="SSF55781">
    <property type="entry name" value="GAF domain-like"/>
    <property type="match status" value="1"/>
</dbReference>
<dbReference type="Proteomes" id="UP001052655">
    <property type="component" value="Unassembled WGS sequence"/>
</dbReference>
<dbReference type="EMBL" id="BNDX01000016">
    <property type="protein sequence ID" value="GHI34017.1"/>
    <property type="molecule type" value="Genomic_DNA"/>
</dbReference>
<dbReference type="Pfam" id="PF07228">
    <property type="entry name" value="SpoIIE"/>
    <property type="match status" value="1"/>
</dbReference>
<dbReference type="PANTHER" id="PTHR43156">
    <property type="entry name" value="STAGE II SPORULATION PROTEIN E-RELATED"/>
    <property type="match status" value="1"/>
</dbReference>
<dbReference type="SMART" id="SM00331">
    <property type="entry name" value="PP2C_SIG"/>
    <property type="match status" value="1"/>
</dbReference>
<evidence type="ECO:0000313" key="4">
    <source>
        <dbReference type="EMBL" id="GHI34017.1"/>
    </source>
</evidence>
<dbReference type="Gene3D" id="3.30.450.40">
    <property type="match status" value="1"/>
</dbReference>
<name>A0ABQ3Q9V6_9ACTN</name>
<dbReference type="InterPro" id="IPR052016">
    <property type="entry name" value="Bact_Sigma-Reg"/>
</dbReference>
<dbReference type="InterPro" id="IPR029016">
    <property type="entry name" value="GAF-like_dom_sf"/>
</dbReference>
<protein>
    <recommendedName>
        <fullName evidence="3">PPM-type phosphatase domain-containing protein</fullName>
    </recommendedName>
</protein>
<evidence type="ECO:0000256" key="1">
    <source>
        <dbReference type="ARBA" id="ARBA00022801"/>
    </source>
</evidence>
<sequence length="593" mass="62859">MSGVNEPTAPGDRQWPARLHGLWQASQDVADVTEMSRHVYTLILTEPGVLAVTGTRWRHGELRYLRRATAGEPLTTTAGPPRATAAFPPRPAPGPDSRPVVHLHDLGAGHGALAPEGDVLRDAGARWALEARFGLGDGDGDWAAICVGLAGRPEPDADLVPRLVQLSEVLVASHRRVTQSREHERRQTEDAFLAEASLQMDSSLDVQETLGRVARLAVPAVAEGCVVHLFQRSGRLTPVASAHVAAVAQPWLDGLARDDRWLAALLGRAVDQGEDVRLSGAGLDGGPFGPGAAGPGTAVRAVTVNALRARGKAIGTLTFTYQRDLEDVATPRMLRDLALRAALAIDTTTAYEQRRRHVELLQFQLLPRALPTWPGVALHSAYEVADDSLDVGGDFYDAVVDRDGRLALVIGDVCGRGAEAAAMTGLARNTLRTLLEDGTSPANALERLNATLLDQSANRFVTALVALLTPTGGAEYAVEVVTAGHPRPLVRRAGGQVEEIPGAGVFLGVVPDIGVEPARLTMSPGDTLVMFTDGLTEARSAEGTMFEELLPAAVAECAERPDPAAELIARASKFRTTGNDDTAVLVARLEGRP</sequence>
<reference evidence="4" key="1">
    <citation type="submission" date="2024-05" db="EMBL/GenBank/DDBJ databases">
        <title>Whole genome shotgun sequence of Streptomyces daghestanicus NBRC 12762.</title>
        <authorList>
            <person name="Komaki H."/>
            <person name="Tamura T."/>
        </authorList>
    </citation>
    <scope>NUCLEOTIDE SEQUENCE</scope>
    <source>
        <strain evidence="4">NBRC 12762</strain>
    </source>
</reference>
<keyword evidence="5" id="KW-1185">Reference proteome</keyword>
<gene>
    <name evidence="4" type="ORF">Sdagh_57470</name>
</gene>
<accession>A0ABQ3Q9V6</accession>
<evidence type="ECO:0000256" key="2">
    <source>
        <dbReference type="SAM" id="MobiDB-lite"/>
    </source>
</evidence>
<keyword evidence="1" id="KW-0378">Hydrolase</keyword>
<dbReference type="InterPro" id="IPR036457">
    <property type="entry name" value="PPM-type-like_dom_sf"/>
</dbReference>
<evidence type="ECO:0000259" key="3">
    <source>
        <dbReference type="PROSITE" id="PS51746"/>
    </source>
</evidence>
<feature type="compositionally biased region" description="Low complexity" evidence="2">
    <location>
        <begin position="75"/>
        <end position="87"/>
    </location>
</feature>
<dbReference type="InterPro" id="IPR001932">
    <property type="entry name" value="PPM-type_phosphatase-like_dom"/>
</dbReference>
<evidence type="ECO:0000313" key="5">
    <source>
        <dbReference type="Proteomes" id="UP001052655"/>
    </source>
</evidence>
<dbReference type="PROSITE" id="PS51746">
    <property type="entry name" value="PPM_2"/>
    <property type="match status" value="1"/>
</dbReference>
<dbReference type="PANTHER" id="PTHR43156:SF2">
    <property type="entry name" value="STAGE II SPORULATION PROTEIN E"/>
    <property type="match status" value="1"/>
</dbReference>
<feature type="region of interest" description="Disordered" evidence="2">
    <location>
        <begin position="68"/>
        <end position="98"/>
    </location>
</feature>
<dbReference type="SUPFAM" id="SSF81606">
    <property type="entry name" value="PP2C-like"/>
    <property type="match status" value="1"/>
</dbReference>
<comment type="caution">
    <text evidence="4">The sequence shown here is derived from an EMBL/GenBank/DDBJ whole genome shotgun (WGS) entry which is preliminary data.</text>
</comment>
<proteinExistence type="predicted"/>
<dbReference type="Gene3D" id="3.60.40.10">
    <property type="entry name" value="PPM-type phosphatase domain"/>
    <property type="match status" value="1"/>
</dbReference>